<dbReference type="Gene3D" id="3.90.1720.10">
    <property type="entry name" value="endopeptidase domain like (from Nostoc punctiforme)"/>
    <property type="match status" value="1"/>
</dbReference>
<evidence type="ECO:0000256" key="1">
    <source>
        <dbReference type="ARBA" id="ARBA00022737"/>
    </source>
</evidence>
<feature type="repeat" description="Cell wall-binding" evidence="2">
    <location>
        <begin position="44"/>
        <end position="63"/>
    </location>
</feature>
<dbReference type="SUPFAM" id="SSF54001">
    <property type="entry name" value="Cysteine proteinases"/>
    <property type="match status" value="1"/>
</dbReference>
<dbReference type="Gene3D" id="2.10.270.10">
    <property type="entry name" value="Cholin Binding"/>
    <property type="match status" value="1"/>
</dbReference>
<evidence type="ECO:0000259" key="5">
    <source>
        <dbReference type="PROSITE" id="PS50911"/>
    </source>
</evidence>
<evidence type="ECO:0000256" key="2">
    <source>
        <dbReference type="PROSITE-ProRule" id="PRU00591"/>
    </source>
</evidence>
<name>A0A650MUN7_9CLOT</name>
<dbReference type="RefSeq" id="WP_159117118.1">
    <property type="nucleotide sequence ID" value="NZ_CAKJVD010000067.1"/>
</dbReference>
<feature type="domain" description="Peptidase C51" evidence="5">
    <location>
        <begin position="246"/>
        <end position="375"/>
    </location>
</feature>
<dbReference type="EMBL" id="UWJD01000003">
    <property type="protein sequence ID" value="VCT86135.1"/>
    <property type="molecule type" value="Genomic_DNA"/>
</dbReference>
<evidence type="ECO:0000313" key="8">
    <source>
        <dbReference type="Proteomes" id="UP000431451"/>
    </source>
</evidence>
<dbReference type="GeneID" id="68879287"/>
<evidence type="ECO:0000313" key="6">
    <source>
        <dbReference type="EMBL" id="CAG9702540.1"/>
    </source>
</evidence>
<feature type="compositionally biased region" description="Basic and acidic residues" evidence="3">
    <location>
        <begin position="226"/>
        <end position="235"/>
    </location>
</feature>
<dbReference type="Proteomes" id="UP000789738">
    <property type="component" value="Unassembled WGS sequence"/>
</dbReference>
<feature type="repeat" description="Cell wall-binding" evidence="2">
    <location>
        <begin position="104"/>
        <end position="123"/>
    </location>
</feature>
<dbReference type="InterPro" id="IPR038765">
    <property type="entry name" value="Papain-like_cys_pep_sf"/>
</dbReference>
<evidence type="ECO:0000256" key="4">
    <source>
        <dbReference type="SAM" id="SignalP"/>
    </source>
</evidence>
<dbReference type="GO" id="GO:0016787">
    <property type="term" value="F:hydrolase activity"/>
    <property type="evidence" value="ECO:0007669"/>
    <property type="project" value="UniProtKB-KW"/>
</dbReference>
<feature type="region of interest" description="Disordered" evidence="3">
    <location>
        <begin position="187"/>
        <end position="240"/>
    </location>
</feature>
<dbReference type="Pfam" id="PF01473">
    <property type="entry name" value="Choline_bind_1"/>
    <property type="match status" value="1"/>
</dbReference>
<dbReference type="Proteomes" id="UP000431451">
    <property type="component" value="Unassembled WGS sequence"/>
</dbReference>
<dbReference type="AlphaFoldDB" id="A0A650MUN7"/>
<gene>
    <name evidence="7" type="primary">toxB_4</name>
    <name evidence="6" type="ORF">CNEO_40036</name>
    <name evidence="7" type="ORF">CNEONATNEC25_03744</name>
</gene>
<accession>A0A650MUN7</accession>
<feature type="signal peptide" evidence="4">
    <location>
        <begin position="1"/>
        <end position="25"/>
    </location>
</feature>
<dbReference type="EMBL" id="CAKJVE010000004">
    <property type="protein sequence ID" value="CAG9702540.1"/>
    <property type="molecule type" value="Genomic_DNA"/>
</dbReference>
<dbReference type="EC" id="3.4.22.-" evidence="7"/>
<dbReference type="InterPro" id="IPR007921">
    <property type="entry name" value="CHAP_dom"/>
</dbReference>
<proteinExistence type="predicted"/>
<dbReference type="SUPFAM" id="SSF69360">
    <property type="entry name" value="Cell wall binding repeat"/>
    <property type="match status" value="1"/>
</dbReference>
<dbReference type="Pfam" id="PF19127">
    <property type="entry name" value="Choline_bind_3"/>
    <property type="match status" value="1"/>
</dbReference>
<sequence>MKKHLLEKMILMVTITCLISSPVQASWIKNSTGTWNWVENNTKTIGWKYISGKWYYFNNDGDMKTGWIKENNNWYCLADDGHMFTGWVCYSKKWYYFNNNGVMQTGWLTVNNEKYYLDDSGVMQIGTVDIEGKRYNFNESGVLTSNEEITDNTVELPSNYIKEPTQNLTSVTDRNVFTSSNENFTIIDDKYNNEEKEDDNENEEERSKDDEPNDFSYGDLNLENDSLSKDTIRTEEPEEDDDHYYSDLNIFYKAKLSPPFYSGNKEIKGNCTWYAWGRMFELTGKAPNDAGFNGNAYEWWGANKKIGKYKYGSEPKVGALAVWNSSLPGSGGCGHVAVVEKIEDNKIYISESSWHGSTFKYREIYSTDYLYGYIYIDEPNF</sequence>
<evidence type="ECO:0000313" key="7">
    <source>
        <dbReference type="EMBL" id="VCT86135.1"/>
    </source>
</evidence>
<dbReference type="Pfam" id="PF05257">
    <property type="entry name" value="CHAP"/>
    <property type="match status" value="1"/>
</dbReference>
<reference evidence="7 8" key="1">
    <citation type="submission" date="2018-06" db="EMBL/GenBank/DDBJ databases">
        <authorList>
            <consortium name="IHU Genomes"/>
        </authorList>
    </citation>
    <scope>NUCLEOTIDE SEQUENCE [LARGE SCALE GENOMIC DNA]</scope>
    <source>
        <strain evidence="7 8">NEC25</strain>
    </source>
</reference>
<feature type="chain" id="PRO_5044406897" evidence="4">
    <location>
        <begin position="26"/>
        <end position="381"/>
    </location>
</feature>
<feature type="compositionally biased region" description="Acidic residues" evidence="3">
    <location>
        <begin position="195"/>
        <end position="204"/>
    </location>
</feature>
<protein>
    <submittedName>
        <fullName evidence="7">Toxin B</fullName>
        <ecNumber evidence="7">3.4.22.-</ecNumber>
    </submittedName>
</protein>
<keyword evidence="4" id="KW-0732">Signal</keyword>
<evidence type="ECO:0000256" key="3">
    <source>
        <dbReference type="SAM" id="MobiDB-lite"/>
    </source>
</evidence>
<keyword evidence="7" id="KW-0378">Hydrolase</keyword>
<feature type="repeat" description="Cell wall-binding" evidence="2">
    <location>
        <begin position="64"/>
        <end position="83"/>
    </location>
</feature>
<dbReference type="InterPro" id="IPR018337">
    <property type="entry name" value="Cell_wall/Cho-bd_repeat"/>
</dbReference>
<dbReference type="PROSITE" id="PS50911">
    <property type="entry name" value="CHAP"/>
    <property type="match status" value="1"/>
</dbReference>
<feature type="repeat" description="Cell wall-binding" evidence="2">
    <location>
        <begin position="84"/>
        <end position="103"/>
    </location>
</feature>
<organism evidence="7 8">
    <name type="scientific">Clostridium neonatale</name>
    <dbReference type="NCBI Taxonomy" id="137838"/>
    <lineage>
        <taxon>Bacteria</taxon>
        <taxon>Bacillati</taxon>
        <taxon>Bacillota</taxon>
        <taxon>Clostridia</taxon>
        <taxon>Eubacteriales</taxon>
        <taxon>Clostridiaceae</taxon>
        <taxon>Clostridium</taxon>
    </lineage>
</organism>
<dbReference type="PROSITE" id="PS51170">
    <property type="entry name" value="CW"/>
    <property type="match status" value="4"/>
</dbReference>
<keyword evidence="1" id="KW-0677">Repeat</keyword>
<reference evidence="6" key="2">
    <citation type="submission" date="2021-10" db="EMBL/GenBank/DDBJ databases">
        <authorList>
            <person name="Mesa V."/>
        </authorList>
    </citation>
    <scope>NUCLEOTIDE SEQUENCE</scope>
    <source>
        <strain evidence="6">CC3_PB</strain>
    </source>
</reference>